<dbReference type="RefSeq" id="WP_407339632.1">
    <property type="nucleotide sequence ID" value="NZ_CP136862.1"/>
</dbReference>
<gene>
    <name evidence="1" type="ORF">RZS28_02455</name>
</gene>
<keyword evidence="2" id="KW-1185">Reference proteome</keyword>
<proteinExistence type="predicted"/>
<accession>A0ABZ0HTR5</accession>
<evidence type="ECO:0000313" key="1">
    <source>
        <dbReference type="EMBL" id="WOJ90186.1"/>
    </source>
</evidence>
<dbReference type="Proteomes" id="UP001626536">
    <property type="component" value="Chromosome"/>
</dbReference>
<organism evidence="1 2">
    <name type="scientific">Methylocapsa polymorpha</name>
    <dbReference type="NCBI Taxonomy" id="3080828"/>
    <lineage>
        <taxon>Bacteria</taxon>
        <taxon>Pseudomonadati</taxon>
        <taxon>Pseudomonadota</taxon>
        <taxon>Alphaproteobacteria</taxon>
        <taxon>Hyphomicrobiales</taxon>
        <taxon>Beijerinckiaceae</taxon>
        <taxon>Methylocapsa</taxon>
    </lineage>
</organism>
<evidence type="ECO:0000313" key="2">
    <source>
        <dbReference type="Proteomes" id="UP001626536"/>
    </source>
</evidence>
<name>A0ABZ0HTR5_9HYPH</name>
<protein>
    <submittedName>
        <fullName evidence="1">Uncharacterized protein</fullName>
    </submittedName>
</protein>
<sequence length="54" mass="6427">MTRESGNQLRGNIMLDQLLKEEILRRLLGFCVKAIADFVELEDFSYLLLFRIFF</sequence>
<dbReference type="EMBL" id="CP136862">
    <property type="protein sequence ID" value="WOJ90186.1"/>
    <property type="molecule type" value="Genomic_DNA"/>
</dbReference>
<reference evidence="1 2" key="1">
    <citation type="submission" date="2023-10" db="EMBL/GenBank/DDBJ databases">
        <title>Novel methanotroph of the genus Methylocapsa from a subarctic wetland.</title>
        <authorList>
            <person name="Belova S.E."/>
            <person name="Oshkin I.Y."/>
            <person name="Miroshnikov K."/>
            <person name="Dedysh S.N."/>
        </authorList>
    </citation>
    <scope>NUCLEOTIDE SEQUENCE [LARGE SCALE GENOMIC DNA]</scope>
    <source>
        <strain evidence="1 2">RX1</strain>
    </source>
</reference>